<sequence>MINYMEYIDKVNQMLPIDNLTALQISIIWVCILLFSNGVIFVIFSLITFFIEQYHLIKLKKVKYESD</sequence>
<keyword evidence="1" id="KW-0472">Membrane</keyword>
<reference evidence="2" key="1">
    <citation type="submission" date="2014-10" db="EMBL/GenBank/DDBJ databases">
        <authorList>
            <person name="Liu L."/>
            <person name="Ji S."/>
            <person name="Ruan Z."/>
            <person name="Fu Y."/>
            <person name="Fu Y."/>
            <person name="Wang Y."/>
            <person name="Yu Y."/>
        </authorList>
    </citation>
    <scope>NUCLEOTIDE SEQUENCE</scope>
    <source>
        <strain evidence="2">A221</strain>
        <plasmid evidence="2">pAZJ221</plasmid>
    </source>
</reference>
<evidence type="ECO:0000313" key="2">
    <source>
        <dbReference type="EMBL" id="AJF79906.1"/>
    </source>
</evidence>
<dbReference type="AlphaFoldDB" id="A0A0C4Y2N2"/>
<keyword evidence="2" id="KW-0614">Plasmid</keyword>
<proteinExistence type="predicted"/>
<evidence type="ECO:0000256" key="1">
    <source>
        <dbReference type="SAM" id="Phobius"/>
    </source>
</evidence>
<dbReference type="EMBL" id="KM922672">
    <property type="protein sequence ID" value="AJF79906.1"/>
    <property type="molecule type" value="Genomic_DNA"/>
</dbReference>
<accession>A0A0C4Y2N2</accession>
<feature type="transmembrane region" description="Helical" evidence="1">
    <location>
        <begin position="27"/>
        <end position="51"/>
    </location>
</feature>
<protein>
    <submittedName>
        <fullName evidence="2">Uncharacterized protein</fullName>
    </submittedName>
</protein>
<keyword evidence="1" id="KW-1133">Transmembrane helix</keyword>
<geneLocation type="plasmid" evidence="2">
    <name>pAZJ221</name>
</geneLocation>
<gene>
    <name evidence="2" type="ORF">NG19_0070</name>
</gene>
<dbReference type="PATRIC" id="fig|470.1342.peg.3849"/>
<reference evidence="2" key="2">
    <citation type="journal article" date="2015" name="Antimicrob. Agents Chemother.">
        <title>Dissemination of blaOXA-23 in Acinetobacter spp. in China: Main Roles of Conjugative Plasmid pAZJ221 and Transposon Tn2009.</title>
        <authorList>
            <person name="Liu L.L."/>
            <person name="Ji S.J."/>
            <person name="Ruan Z."/>
            <person name="Fu Y."/>
            <person name="Fu Y.Q."/>
            <person name="Wang Y.F."/>
            <person name="Yu Y.S."/>
        </authorList>
    </citation>
    <scope>NUCLEOTIDE SEQUENCE</scope>
    <source>
        <strain evidence="2">A221</strain>
        <plasmid evidence="2">pAZJ221</plasmid>
    </source>
</reference>
<organism evidence="2">
    <name type="scientific">Acinetobacter baumannii</name>
    <dbReference type="NCBI Taxonomy" id="470"/>
    <lineage>
        <taxon>Bacteria</taxon>
        <taxon>Pseudomonadati</taxon>
        <taxon>Pseudomonadota</taxon>
        <taxon>Gammaproteobacteria</taxon>
        <taxon>Moraxellales</taxon>
        <taxon>Moraxellaceae</taxon>
        <taxon>Acinetobacter</taxon>
        <taxon>Acinetobacter calcoaceticus/baumannii complex</taxon>
    </lineage>
</organism>
<name>A0A0C4Y2N2_ACIBA</name>
<keyword evidence="1" id="KW-0812">Transmembrane</keyword>